<dbReference type="Proteomes" id="UP000030653">
    <property type="component" value="Unassembled WGS sequence"/>
</dbReference>
<accession>M5FYS0</accession>
<dbReference type="HOGENOM" id="CLU_435467_0_0_1"/>
<keyword evidence="3" id="KW-1185">Reference proteome</keyword>
<evidence type="ECO:0008006" key="4">
    <source>
        <dbReference type="Google" id="ProtNLM"/>
    </source>
</evidence>
<evidence type="ECO:0000313" key="3">
    <source>
        <dbReference type="Proteomes" id="UP000030653"/>
    </source>
</evidence>
<feature type="region of interest" description="Disordered" evidence="1">
    <location>
        <begin position="557"/>
        <end position="580"/>
    </location>
</feature>
<dbReference type="RefSeq" id="XP_040625584.1">
    <property type="nucleotide sequence ID" value="XM_040769085.1"/>
</dbReference>
<reference evidence="2 3" key="1">
    <citation type="journal article" date="2012" name="Science">
        <title>The Paleozoic origin of enzymatic lignin decomposition reconstructed from 31 fungal genomes.</title>
        <authorList>
            <person name="Floudas D."/>
            <person name="Binder M."/>
            <person name="Riley R."/>
            <person name="Barry K."/>
            <person name="Blanchette R.A."/>
            <person name="Henrissat B."/>
            <person name="Martinez A.T."/>
            <person name="Otillar R."/>
            <person name="Spatafora J.W."/>
            <person name="Yadav J.S."/>
            <person name="Aerts A."/>
            <person name="Benoit I."/>
            <person name="Boyd A."/>
            <person name="Carlson A."/>
            <person name="Copeland A."/>
            <person name="Coutinho P.M."/>
            <person name="de Vries R.P."/>
            <person name="Ferreira P."/>
            <person name="Findley K."/>
            <person name="Foster B."/>
            <person name="Gaskell J."/>
            <person name="Glotzer D."/>
            <person name="Gorecki P."/>
            <person name="Heitman J."/>
            <person name="Hesse C."/>
            <person name="Hori C."/>
            <person name="Igarashi K."/>
            <person name="Jurgens J.A."/>
            <person name="Kallen N."/>
            <person name="Kersten P."/>
            <person name="Kohler A."/>
            <person name="Kuees U."/>
            <person name="Kumar T.K.A."/>
            <person name="Kuo A."/>
            <person name="LaButti K."/>
            <person name="Larrondo L.F."/>
            <person name="Lindquist E."/>
            <person name="Ling A."/>
            <person name="Lombard V."/>
            <person name="Lucas S."/>
            <person name="Lundell T."/>
            <person name="Martin R."/>
            <person name="McLaughlin D.J."/>
            <person name="Morgenstern I."/>
            <person name="Morin E."/>
            <person name="Murat C."/>
            <person name="Nagy L.G."/>
            <person name="Nolan M."/>
            <person name="Ohm R.A."/>
            <person name="Patyshakuliyeva A."/>
            <person name="Rokas A."/>
            <person name="Ruiz-Duenas F.J."/>
            <person name="Sabat G."/>
            <person name="Salamov A."/>
            <person name="Samejima M."/>
            <person name="Schmutz J."/>
            <person name="Slot J.C."/>
            <person name="St John F."/>
            <person name="Stenlid J."/>
            <person name="Sun H."/>
            <person name="Sun S."/>
            <person name="Syed K."/>
            <person name="Tsang A."/>
            <person name="Wiebenga A."/>
            <person name="Young D."/>
            <person name="Pisabarro A."/>
            <person name="Eastwood D.C."/>
            <person name="Martin F."/>
            <person name="Cullen D."/>
            <person name="Grigoriev I.V."/>
            <person name="Hibbett D.S."/>
        </authorList>
    </citation>
    <scope>NUCLEOTIDE SEQUENCE [LARGE SCALE GENOMIC DNA]</scope>
    <source>
        <strain evidence="2 3">DJM-731 SS1</strain>
    </source>
</reference>
<protein>
    <recommendedName>
        <fullName evidence="4">F-box domain-containing protein</fullName>
    </recommendedName>
</protein>
<dbReference type="OrthoDB" id="3543113at2759"/>
<evidence type="ECO:0000313" key="2">
    <source>
        <dbReference type="EMBL" id="EJT98686.1"/>
    </source>
</evidence>
<gene>
    <name evidence="2" type="ORF">DACRYDRAFT_110590</name>
</gene>
<dbReference type="GeneID" id="63684147"/>
<dbReference type="AlphaFoldDB" id="M5FYS0"/>
<name>M5FYS0_DACPD</name>
<sequence>MQGYTQAISSPARPPRALFIADILHLIFDHTTTRSLAACTRICKAWFIPAISVLWRRATRARGICEAIDLANEPSWDRAKRARAIFYLSHVVTLEFALTDEPDYFHEPYAITTPSLQMLAFLPFPALNSLIFSLPHPGKLAIALALARPETHTVRLLLLDTPPDSTTIPLLALLPALRELGLFVQRQETHWPGPRMLDALPQLRSVRKFHLKGTTLALDHIRSLGRMERLEELLLTLSQDGPPSPLPASALLPGILAPRPQENAFPSLKSIEAHNSTPLFPILQLLASLSSTTPLEQLILRMIWTDPALHHALLKLLEGRRGLRELPWGLLSAPEPAIPLYGELVQEAYTFHPLARLPELRILDLTLTSHTPRFLPCLTRSLLQELASLSHLQELRLVTFDYSFHYLSLEHNPGIALGDLGLLAQGCRELRVLQVEFYAPEAIDTRLPHDNRITIGASTDANSTNAWLPPPHPLPSLRRLLLAWSRLPPPSPRLTAAAKWTAVSFPNARLGWGRWAHEGMDVEDGVWEGPFGELLGEGGGPEARMDEAVAPGAGAAQDAGHAAPVQPMPADGVQGGQTEHREGQDVGYAGIHLARRRARAFALEVEMWQRVYREGRWEGEEQGVGLCG</sequence>
<organism evidence="2 3">
    <name type="scientific">Dacryopinax primogenitus (strain DJM 731)</name>
    <name type="common">Brown rot fungus</name>
    <dbReference type="NCBI Taxonomy" id="1858805"/>
    <lineage>
        <taxon>Eukaryota</taxon>
        <taxon>Fungi</taxon>
        <taxon>Dikarya</taxon>
        <taxon>Basidiomycota</taxon>
        <taxon>Agaricomycotina</taxon>
        <taxon>Dacrymycetes</taxon>
        <taxon>Dacrymycetales</taxon>
        <taxon>Dacrymycetaceae</taxon>
        <taxon>Dacryopinax</taxon>
    </lineage>
</organism>
<evidence type="ECO:0000256" key="1">
    <source>
        <dbReference type="SAM" id="MobiDB-lite"/>
    </source>
</evidence>
<dbReference type="EMBL" id="JH795872">
    <property type="protein sequence ID" value="EJT98686.1"/>
    <property type="molecule type" value="Genomic_DNA"/>
</dbReference>
<proteinExistence type="predicted"/>